<dbReference type="PANTHER" id="PTHR11061">
    <property type="entry name" value="RNA M5U METHYLTRANSFERASE"/>
    <property type="match status" value="1"/>
</dbReference>
<dbReference type="CDD" id="cd02440">
    <property type="entry name" value="AdoMet_MTases"/>
    <property type="match status" value="1"/>
</dbReference>
<dbReference type="SUPFAM" id="SSF53335">
    <property type="entry name" value="S-adenosyl-L-methionine-dependent methyltransferases"/>
    <property type="match status" value="1"/>
</dbReference>
<dbReference type="SUPFAM" id="SSF50249">
    <property type="entry name" value="Nucleic acid-binding proteins"/>
    <property type="match status" value="1"/>
</dbReference>
<evidence type="ECO:0000256" key="12">
    <source>
        <dbReference type="PROSITE-ProRule" id="PRU01024"/>
    </source>
</evidence>
<feature type="binding site" evidence="11">
    <location>
        <position position="171"/>
    </location>
    <ligand>
        <name>[4Fe-4S] cluster</name>
        <dbReference type="ChEBI" id="CHEBI:49883"/>
    </ligand>
</feature>
<evidence type="ECO:0000256" key="9">
    <source>
        <dbReference type="ARBA" id="ARBA00052756"/>
    </source>
</evidence>
<dbReference type="RefSeq" id="WP_309046864.1">
    <property type="nucleotide sequence ID" value="NZ_JAVIGA010000004.1"/>
</dbReference>
<dbReference type="GO" id="GO:0070041">
    <property type="term" value="F:rRNA (uridine-C5-)-methyltransferase activity"/>
    <property type="evidence" value="ECO:0007669"/>
    <property type="project" value="UniProtKB-UniRule"/>
</dbReference>
<keyword evidence="8 11" id="KW-0411">Iron-sulfur</keyword>
<gene>
    <name evidence="11 15" type="primary">rlmD</name>
    <name evidence="15" type="ORF">RDT67_06285</name>
</gene>
<feature type="binding site" evidence="11">
    <location>
        <position position="90"/>
    </location>
    <ligand>
        <name>[4Fe-4S] cluster</name>
        <dbReference type="ChEBI" id="CHEBI:49883"/>
    </ligand>
</feature>
<feature type="active site" evidence="13">
    <location>
        <position position="398"/>
    </location>
</feature>
<evidence type="ECO:0000256" key="3">
    <source>
        <dbReference type="ARBA" id="ARBA00022603"/>
    </source>
</evidence>
<dbReference type="PROSITE" id="PS01230">
    <property type="entry name" value="TRMA_1"/>
    <property type="match status" value="1"/>
</dbReference>
<dbReference type="EC" id="2.1.1.190" evidence="11"/>
<dbReference type="Gene3D" id="2.40.50.140">
    <property type="entry name" value="Nucleic acid-binding proteins"/>
    <property type="match status" value="1"/>
</dbReference>
<dbReference type="EMBL" id="JAVIGA010000004">
    <property type="protein sequence ID" value="MDQ9126040.1"/>
    <property type="molecule type" value="Genomic_DNA"/>
</dbReference>
<evidence type="ECO:0000259" key="14">
    <source>
        <dbReference type="PROSITE" id="PS50926"/>
    </source>
</evidence>
<dbReference type="InterPro" id="IPR030390">
    <property type="entry name" value="MeTrfase_TrmA_AS"/>
</dbReference>
<keyword evidence="4 11" id="KW-0808">Transferase</keyword>
<comment type="function">
    <text evidence="10 11">Catalyzes the formation of 5-methyl-uridine at position 1939 (m5U1939) in 23S rRNA.</text>
</comment>
<comment type="caution">
    <text evidence="15">The sequence shown here is derived from an EMBL/GenBank/DDBJ whole genome shotgun (WGS) entry which is preliminary data.</text>
</comment>
<dbReference type="FunFam" id="3.40.50.150:FF:000009">
    <property type="entry name" value="23S rRNA (Uracil(1939)-C(5))-methyltransferase RlmD"/>
    <property type="match status" value="1"/>
</dbReference>
<evidence type="ECO:0000256" key="1">
    <source>
        <dbReference type="ARBA" id="ARBA00022485"/>
    </source>
</evidence>
<dbReference type="Pfam" id="PF01938">
    <property type="entry name" value="TRAM"/>
    <property type="match status" value="1"/>
</dbReference>
<feature type="binding site" evidence="11 12">
    <location>
        <position position="274"/>
    </location>
    <ligand>
        <name>S-adenosyl-L-methionine</name>
        <dbReference type="ChEBI" id="CHEBI:59789"/>
    </ligand>
</feature>
<feature type="binding site" evidence="11">
    <location>
        <position position="84"/>
    </location>
    <ligand>
        <name>[4Fe-4S] cluster</name>
        <dbReference type="ChEBI" id="CHEBI:49883"/>
    </ligand>
</feature>
<evidence type="ECO:0000256" key="13">
    <source>
        <dbReference type="PROSITE-ProRule" id="PRU10015"/>
    </source>
</evidence>
<dbReference type="Gene3D" id="2.40.50.1070">
    <property type="match status" value="1"/>
</dbReference>
<dbReference type="HAMAP" id="MF_01010">
    <property type="entry name" value="23SrRNA_methyltr_RlmD"/>
    <property type="match status" value="1"/>
</dbReference>
<feature type="binding site" evidence="11 12">
    <location>
        <position position="303"/>
    </location>
    <ligand>
        <name>S-adenosyl-L-methionine</name>
        <dbReference type="ChEBI" id="CHEBI:59789"/>
    </ligand>
</feature>
<keyword evidence="2 11" id="KW-0698">rRNA processing</keyword>
<feature type="binding site" evidence="11 12">
    <location>
        <position position="372"/>
    </location>
    <ligand>
        <name>S-adenosyl-L-methionine</name>
        <dbReference type="ChEBI" id="CHEBI:59789"/>
    </ligand>
</feature>
<protein>
    <recommendedName>
        <fullName evidence="11">23S rRNA (uracil(1939)-C(5))-methyltransferase RlmD</fullName>
        <ecNumber evidence="11">2.1.1.190</ecNumber>
    </recommendedName>
    <alternativeName>
        <fullName evidence="11">23S rRNA(m5U1939)-methyltransferase</fullName>
    </alternativeName>
</protein>
<dbReference type="GO" id="GO:0051539">
    <property type="term" value="F:4 iron, 4 sulfur cluster binding"/>
    <property type="evidence" value="ECO:0007669"/>
    <property type="project" value="UniProtKB-KW"/>
</dbReference>
<evidence type="ECO:0000313" key="15">
    <source>
        <dbReference type="EMBL" id="MDQ9126040.1"/>
    </source>
</evidence>
<comment type="similarity">
    <text evidence="11">Belongs to the class I-like SAM-binding methyltransferase superfamily. RNA M5U methyltransferase family. RlmD subfamily.</text>
</comment>
<dbReference type="GO" id="GO:0005506">
    <property type="term" value="F:iron ion binding"/>
    <property type="evidence" value="ECO:0007669"/>
    <property type="project" value="UniProtKB-UniRule"/>
</dbReference>
<dbReference type="Pfam" id="PF05958">
    <property type="entry name" value="tRNA_U5-meth_tr"/>
    <property type="match status" value="1"/>
</dbReference>
<dbReference type="GO" id="GO:0003723">
    <property type="term" value="F:RNA binding"/>
    <property type="evidence" value="ECO:0007669"/>
    <property type="project" value="InterPro"/>
</dbReference>
<evidence type="ECO:0000256" key="10">
    <source>
        <dbReference type="ARBA" id="ARBA00059995"/>
    </source>
</evidence>
<keyword evidence="3 11" id="KW-0489">Methyltransferase</keyword>
<keyword evidence="7 11" id="KW-0408">Iron</keyword>
<evidence type="ECO:0000256" key="6">
    <source>
        <dbReference type="ARBA" id="ARBA00022723"/>
    </source>
</evidence>
<dbReference type="GO" id="GO:0070475">
    <property type="term" value="P:rRNA base methylation"/>
    <property type="evidence" value="ECO:0007669"/>
    <property type="project" value="TreeGrafter"/>
</dbReference>
<dbReference type="PROSITE" id="PS01231">
    <property type="entry name" value="TRMA_2"/>
    <property type="match status" value="1"/>
</dbReference>
<dbReference type="PROSITE" id="PS51687">
    <property type="entry name" value="SAM_MT_RNA_M5U"/>
    <property type="match status" value="1"/>
</dbReference>
<evidence type="ECO:0000256" key="5">
    <source>
        <dbReference type="ARBA" id="ARBA00022691"/>
    </source>
</evidence>
<keyword evidence="6 11" id="KW-0479">Metal-binding</keyword>
<dbReference type="AlphaFoldDB" id="A0AAJ2DBA6"/>
<feature type="binding site" evidence="11">
    <location>
        <position position="93"/>
    </location>
    <ligand>
        <name>[4Fe-4S] cluster</name>
        <dbReference type="ChEBI" id="CHEBI:49883"/>
    </ligand>
</feature>
<dbReference type="FunFam" id="2.40.50.140:FF:000097">
    <property type="entry name" value="23S rRNA (uracil(1939)-C(5))-methyltransferase RlmD"/>
    <property type="match status" value="1"/>
</dbReference>
<evidence type="ECO:0000256" key="8">
    <source>
        <dbReference type="ARBA" id="ARBA00023014"/>
    </source>
</evidence>
<dbReference type="InterPro" id="IPR030391">
    <property type="entry name" value="MeTrfase_TrmA_CS"/>
</dbReference>
<dbReference type="Gene3D" id="3.40.50.150">
    <property type="entry name" value="Vaccinia Virus protein VP39"/>
    <property type="match status" value="1"/>
</dbReference>
<dbReference type="Proteomes" id="UP001224622">
    <property type="component" value="Unassembled WGS sequence"/>
</dbReference>
<evidence type="ECO:0000256" key="2">
    <source>
        <dbReference type="ARBA" id="ARBA00022552"/>
    </source>
</evidence>
<name>A0AAJ2DBA6_SERFO</name>
<dbReference type="InterPro" id="IPR012340">
    <property type="entry name" value="NA-bd_OB-fold"/>
</dbReference>
<feature type="binding site" evidence="11">
    <location>
        <position position="351"/>
    </location>
    <ligand>
        <name>S-adenosyl-L-methionine</name>
        <dbReference type="ChEBI" id="CHEBI:59789"/>
    </ligand>
</feature>
<proteinExistence type="inferred from homology"/>
<evidence type="ECO:0000256" key="11">
    <source>
        <dbReference type="HAMAP-Rule" id="MF_01010"/>
    </source>
</evidence>
<feature type="binding site" evidence="11">
    <location>
        <position position="308"/>
    </location>
    <ligand>
        <name>S-adenosyl-L-methionine</name>
        <dbReference type="ChEBI" id="CHEBI:59789"/>
    </ligand>
</feature>
<organism evidence="15 16">
    <name type="scientific">Serratia fonticola</name>
    <dbReference type="NCBI Taxonomy" id="47917"/>
    <lineage>
        <taxon>Bacteria</taxon>
        <taxon>Pseudomonadati</taxon>
        <taxon>Pseudomonadota</taxon>
        <taxon>Gammaproteobacteria</taxon>
        <taxon>Enterobacterales</taxon>
        <taxon>Yersiniaceae</taxon>
        <taxon>Serratia</taxon>
    </lineage>
</organism>
<feature type="domain" description="TRAM" evidence="14">
    <location>
        <begin position="13"/>
        <end position="71"/>
    </location>
</feature>
<evidence type="ECO:0000256" key="4">
    <source>
        <dbReference type="ARBA" id="ARBA00022679"/>
    </source>
</evidence>
<dbReference type="PANTHER" id="PTHR11061:SF49">
    <property type="entry name" value="23S RRNA (URACIL(1939)-C(5))-METHYLTRANSFERASE RLMD"/>
    <property type="match status" value="1"/>
</dbReference>
<feature type="active site" description="Nucleophile" evidence="11 12">
    <location>
        <position position="398"/>
    </location>
</feature>
<dbReference type="InterPro" id="IPR002792">
    <property type="entry name" value="TRAM_dom"/>
</dbReference>
<comment type="catalytic activity">
    <reaction evidence="9 11">
        <text>uridine(1939) in 23S rRNA + S-adenosyl-L-methionine = 5-methyluridine(1939) in 23S rRNA + S-adenosyl-L-homocysteine + H(+)</text>
        <dbReference type="Rhea" id="RHEA:42908"/>
        <dbReference type="Rhea" id="RHEA-COMP:10278"/>
        <dbReference type="Rhea" id="RHEA-COMP:10279"/>
        <dbReference type="ChEBI" id="CHEBI:15378"/>
        <dbReference type="ChEBI" id="CHEBI:57856"/>
        <dbReference type="ChEBI" id="CHEBI:59789"/>
        <dbReference type="ChEBI" id="CHEBI:65315"/>
        <dbReference type="ChEBI" id="CHEBI:74447"/>
        <dbReference type="EC" id="2.1.1.190"/>
    </reaction>
</comment>
<dbReference type="PROSITE" id="PS50926">
    <property type="entry name" value="TRAM"/>
    <property type="match status" value="1"/>
</dbReference>
<sequence>MAQFYSPKRRVTTRQASQIFTVTVTDLDPFGQGVARHEGKAVFVPGVLPGEQAEIQLTQDKRQFAKGKLRRLLNCSIQRVEPRCPHFGVCGGCQQQHVSEELQQQSKAAALGRLICRETGVTPQQEPVIAGPQYGYRRRARLGLQWQPQQHRLLMGFHQAASSDLVAVKQCPVLAPELERLLVPLYQCLNGLQAVQRLGHAELVLADNGPVLVLRHLDVLKQGDRQALQQFAQQNGTAVYLAPDSDRLEKLCGEAPYYQVDGLRLDFNPRDFIQVNDAVNQQMVAQALEWLEIEPNDRILDLFCGMGNFTLPLAKRAKAVVGIEGVATLVANGQYNADRNRLSNVSFFHENLEDDVARQPWAAQGFDKVMLDPARAGAAGVMSHIVKLAPERVVYISCNPTTLARDSKVLLDAGYRLARVRMLDMFPHTGHLESMALFIHGSRKK</sequence>
<dbReference type="InterPro" id="IPR010280">
    <property type="entry name" value="U5_MeTrfase_fam"/>
</dbReference>
<keyword evidence="1 11" id="KW-0004">4Fe-4S</keyword>
<dbReference type="InterPro" id="IPR001566">
    <property type="entry name" value="23S_rRNA_MeTrfase_RlmD"/>
</dbReference>
<dbReference type="NCBIfam" id="NF009639">
    <property type="entry name" value="PRK13168.1"/>
    <property type="match status" value="1"/>
</dbReference>
<dbReference type="InterPro" id="IPR029063">
    <property type="entry name" value="SAM-dependent_MTases_sf"/>
</dbReference>
<accession>A0AAJ2DBA6</accession>
<keyword evidence="5 11" id="KW-0949">S-adenosyl-L-methionine</keyword>
<feature type="binding site" evidence="11 12">
    <location>
        <position position="324"/>
    </location>
    <ligand>
        <name>S-adenosyl-L-methionine</name>
        <dbReference type="ChEBI" id="CHEBI:59789"/>
    </ligand>
</feature>
<evidence type="ECO:0000313" key="16">
    <source>
        <dbReference type="Proteomes" id="UP001224622"/>
    </source>
</evidence>
<reference evidence="15" key="1">
    <citation type="submission" date="2023-08" db="EMBL/GenBank/DDBJ databases">
        <title>The Comparative Genomic Analysis of Yersiniaceae from Polar Regions.</title>
        <authorList>
            <person name="Goncharov A."/>
            <person name="Aslanov B."/>
            <person name="Kolodzhieva V."/>
            <person name="Azarov D."/>
            <person name="Mochov A."/>
            <person name="Lebedeva E."/>
        </authorList>
    </citation>
    <scope>NUCLEOTIDE SEQUENCE</scope>
    <source>
        <strain evidence="15">Vf</strain>
    </source>
</reference>
<dbReference type="NCBIfam" id="TIGR00479">
    <property type="entry name" value="rumA"/>
    <property type="match status" value="1"/>
</dbReference>
<evidence type="ECO:0000256" key="7">
    <source>
        <dbReference type="ARBA" id="ARBA00023004"/>
    </source>
</evidence>